<dbReference type="PROSITE" id="PS50240">
    <property type="entry name" value="TRYPSIN_DOM"/>
    <property type="match status" value="1"/>
</dbReference>
<keyword evidence="6" id="KW-1015">Disulfide bond</keyword>
<evidence type="ECO:0000256" key="6">
    <source>
        <dbReference type="ARBA" id="ARBA00023157"/>
    </source>
</evidence>
<accession>A0ABM4BJ71</accession>
<dbReference type="SMART" id="SM00020">
    <property type="entry name" value="Tryp_SPc"/>
    <property type="match status" value="1"/>
</dbReference>
<dbReference type="InterPro" id="IPR001254">
    <property type="entry name" value="Trypsin_dom"/>
</dbReference>
<keyword evidence="3 7" id="KW-0645">Protease</keyword>
<keyword evidence="8" id="KW-0732">Signal</keyword>
<dbReference type="Gene3D" id="2.40.10.10">
    <property type="entry name" value="Trypsin-like serine proteases"/>
    <property type="match status" value="1"/>
</dbReference>
<organism evidence="10 11">
    <name type="scientific">Hydra vulgaris</name>
    <name type="common">Hydra</name>
    <name type="synonym">Hydra attenuata</name>
    <dbReference type="NCBI Taxonomy" id="6087"/>
    <lineage>
        <taxon>Eukaryota</taxon>
        <taxon>Metazoa</taxon>
        <taxon>Cnidaria</taxon>
        <taxon>Hydrozoa</taxon>
        <taxon>Hydroidolina</taxon>
        <taxon>Anthoathecata</taxon>
        <taxon>Aplanulata</taxon>
        <taxon>Hydridae</taxon>
        <taxon>Hydra</taxon>
    </lineage>
</organism>
<evidence type="ECO:0000256" key="5">
    <source>
        <dbReference type="ARBA" id="ARBA00022825"/>
    </source>
</evidence>
<dbReference type="InterPro" id="IPR043504">
    <property type="entry name" value="Peptidase_S1_PA_chymotrypsin"/>
</dbReference>
<dbReference type="SUPFAM" id="SSF50494">
    <property type="entry name" value="Trypsin-like serine proteases"/>
    <property type="match status" value="1"/>
</dbReference>
<evidence type="ECO:0000259" key="9">
    <source>
        <dbReference type="PROSITE" id="PS50240"/>
    </source>
</evidence>
<dbReference type="InterPro" id="IPR018114">
    <property type="entry name" value="TRYPSIN_HIS"/>
</dbReference>
<evidence type="ECO:0000256" key="3">
    <source>
        <dbReference type="ARBA" id="ARBA00022670"/>
    </source>
</evidence>
<evidence type="ECO:0000256" key="4">
    <source>
        <dbReference type="ARBA" id="ARBA00022801"/>
    </source>
</evidence>
<evidence type="ECO:0000256" key="7">
    <source>
        <dbReference type="RuleBase" id="RU363034"/>
    </source>
</evidence>
<dbReference type="CDD" id="cd00190">
    <property type="entry name" value="Tryp_SPc"/>
    <property type="match status" value="1"/>
</dbReference>
<gene>
    <name evidence="11" type="primary">LOC100198589</name>
</gene>
<evidence type="ECO:0000256" key="2">
    <source>
        <dbReference type="ARBA" id="ARBA00022525"/>
    </source>
</evidence>
<dbReference type="PROSITE" id="PS51257">
    <property type="entry name" value="PROKAR_LIPOPROTEIN"/>
    <property type="match status" value="1"/>
</dbReference>
<dbReference type="PANTHER" id="PTHR24264">
    <property type="entry name" value="TRYPSIN-RELATED"/>
    <property type="match status" value="1"/>
</dbReference>
<dbReference type="InterPro" id="IPR009003">
    <property type="entry name" value="Peptidase_S1_PA"/>
</dbReference>
<dbReference type="InterPro" id="IPR050127">
    <property type="entry name" value="Serine_Proteases_S1"/>
</dbReference>
<dbReference type="InterPro" id="IPR001314">
    <property type="entry name" value="Peptidase_S1A"/>
</dbReference>
<dbReference type="InterPro" id="IPR033116">
    <property type="entry name" value="TRYPSIN_SER"/>
</dbReference>
<evidence type="ECO:0000256" key="8">
    <source>
        <dbReference type="SAM" id="SignalP"/>
    </source>
</evidence>
<keyword evidence="2" id="KW-0964">Secreted</keyword>
<proteinExistence type="predicted"/>
<feature type="signal peptide" evidence="8">
    <location>
        <begin position="1"/>
        <end position="19"/>
    </location>
</feature>
<dbReference type="Proteomes" id="UP001652625">
    <property type="component" value="Chromosome 03"/>
</dbReference>
<keyword evidence="5 7" id="KW-0720">Serine protease</keyword>
<evidence type="ECO:0000313" key="11">
    <source>
        <dbReference type="RefSeq" id="XP_065649075.1"/>
    </source>
</evidence>
<sequence>MKIIFVLSVLVATITTASACTDIYPQWCQGNKIMCAHDTWKTYMSQTCSQTCNYCTVTGVPTTQPPTGPVTTNTPDIGCGNPAIQSSRVISGVTPKKGSWPWQVLLLDGGREFCGGTLIHKEWILTAAHCIHGKEFNPSQIKIRTGEHNIKVHEGSEEDIPALKIIKHRGYNPQTLDNDIALIKLTKQCKVNSYVSTACLPTAEAAAGSSCFISGWGKISHPGSMTSTLQHAKMNVVDRQTCEKLNKKTIPITITKGMLCAGDGGATRISGCHGDSGGPFVCNNGGKWFVHGAVSHGSGDCRSDKTYTVFANVGYFRSWIDKAMLE</sequence>
<evidence type="ECO:0000313" key="10">
    <source>
        <dbReference type="Proteomes" id="UP001652625"/>
    </source>
</evidence>
<dbReference type="PRINTS" id="PR00722">
    <property type="entry name" value="CHYMOTRYPSIN"/>
</dbReference>
<dbReference type="RefSeq" id="XP_065649075.1">
    <property type="nucleotide sequence ID" value="XM_065793003.1"/>
</dbReference>
<keyword evidence="10" id="KW-1185">Reference proteome</keyword>
<dbReference type="PANTHER" id="PTHR24264:SF65">
    <property type="entry name" value="SRCR DOMAIN-CONTAINING PROTEIN"/>
    <property type="match status" value="1"/>
</dbReference>
<comment type="subcellular location">
    <subcellularLocation>
        <location evidence="1">Secreted</location>
    </subcellularLocation>
</comment>
<keyword evidence="4 7" id="KW-0378">Hydrolase</keyword>
<feature type="chain" id="PRO_5046259417" evidence="8">
    <location>
        <begin position="20"/>
        <end position="326"/>
    </location>
</feature>
<name>A0ABM4BJ71_HYDVU</name>
<dbReference type="GeneID" id="100198589"/>
<dbReference type="PROSITE" id="PS00134">
    <property type="entry name" value="TRYPSIN_HIS"/>
    <property type="match status" value="1"/>
</dbReference>
<feature type="domain" description="Peptidase S1" evidence="9">
    <location>
        <begin position="89"/>
        <end position="325"/>
    </location>
</feature>
<protein>
    <submittedName>
        <fullName evidence="11">Trypsin isoform X2</fullName>
    </submittedName>
</protein>
<reference evidence="11" key="1">
    <citation type="submission" date="2025-08" db="UniProtKB">
        <authorList>
            <consortium name="RefSeq"/>
        </authorList>
    </citation>
    <scope>IDENTIFICATION</scope>
</reference>
<evidence type="ECO:0000256" key="1">
    <source>
        <dbReference type="ARBA" id="ARBA00004613"/>
    </source>
</evidence>
<dbReference type="PROSITE" id="PS00135">
    <property type="entry name" value="TRYPSIN_SER"/>
    <property type="match status" value="1"/>
</dbReference>
<dbReference type="Pfam" id="PF00089">
    <property type="entry name" value="Trypsin"/>
    <property type="match status" value="1"/>
</dbReference>